<accession>A0A6A4NQA0</accession>
<name>A0A6A4NQA0_LUPAL</name>
<evidence type="ECO:0008006" key="3">
    <source>
        <dbReference type="Google" id="ProtNLM"/>
    </source>
</evidence>
<evidence type="ECO:0000313" key="1">
    <source>
        <dbReference type="EMBL" id="KAE9591111.1"/>
    </source>
</evidence>
<dbReference type="EMBL" id="WOCE01000020">
    <property type="protein sequence ID" value="KAE9591111.1"/>
    <property type="molecule type" value="Genomic_DNA"/>
</dbReference>
<dbReference type="OrthoDB" id="437338at2759"/>
<dbReference type="Proteomes" id="UP000447434">
    <property type="component" value="Chromosome 20"/>
</dbReference>
<proteinExistence type="predicted"/>
<dbReference type="InterPro" id="IPR043128">
    <property type="entry name" value="Rev_trsase/Diguanyl_cyclase"/>
</dbReference>
<dbReference type="InterPro" id="IPR043502">
    <property type="entry name" value="DNA/RNA_pol_sf"/>
</dbReference>
<comment type="caution">
    <text evidence="1">The sequence shown here is derived from an EMBL/GenBank/DDBJ whole genome shotgun (WGS) entry which is preliminary data.</text>
</comment>
<dbReference type="AlphaFoldDB" id="A0A6A4NQA0"/>
<dbReference type="Gene3D" id="3.30.70.270">
    <property type="match status" value="1"/>
</dbReference>
<keyword evidence="2" id="KW-1185">Reference proteome</keyword>
<reference evidence="2" key="1">
    <citation type="journal article" date="2020" name="Nat. Commun.">
        <title>Genome sequence of the cluster root forming white lupin.</title>
        <authorList>
            <person name="Hufnagel B."/>
            <person name="Marques A."/>
            <person name="Soriano A."/>
            <person name="Marques L."/>
            <person name="Divol F."/>
            <person name="Doumas P."/>
            <person name="Sallet E."/>
            <person name="Mancinotti D."/>
            <person name="Carrere S."/>
            <person name="Marande W."/>
            <person name="Arribat S."/>
            <person name="Keller J."/>
            <person name="Huneau C."/>
            <person name="Blein T."/>
            <person name="Aime D."/>
            <person name="Laguerre M."/>
            <person name="Taylor J."/>
            <person name="Schubert V."/>
            <person name="Nelson M."/>
            <person name="Geu-Flores F."/>
            <person name="Crespi M."/>
            <person name="Gallardo-Guerrero K."/>
            <person name="Delaux P.-M."/>
            <person name="Salse J."/>
            <person name="Berges H."/>
            <person name="Guyot R."/>
            <person name="Gouzy J."/>
            <person name="Peret B."/>
        </authorList>
    </citation>
    <scope>NUCLEOTIDE SEQUENCE [LARGE SCALE GENOMIC DNA]</scope>
    <source>
        <strain evidence="2">cv. Amiga</strain>
    </source>
</reference>
<gene>
    <name evidence="1" type="ORF">Lalb_Chr20g0114701</name>
</gene>
<evidence type="ECO:0000313" key="2">
    <source>
        <dbReference type="Proteomes" id="UP000447434"/>
    </source>
</evidence>
<dbReference type="SUPFAM" id="SSF56672">
    <property type="entry name" value="DNA/RNA polymerases"/>
    <property type="match status" value="1"/>
</dbReference>
<sequence>MLVYSPSWSAHLQDLENVMHILQQQHLFAKLSKCQFGFEKIDYLGHTVSRNGVAMDQNKIKDRKCYAHTSATTLVCQVI</sequence>
<organism evidence="1 2">
    <name type="scientific">Lupinus albus</name>
    <name type="common">White lupine</name>
    <name type="synonym">Lupinus termis</name>
    <dbReference type="NCBI Taxonomy" id="3870"/>
    <lineage>
        <taxon>Eukaryota</taxon>
        <taxon>Viridiplantae</taxon>
        <taxon>Streptophyta</taxon>
        <taxon>Embryophyta</taxon>
        <taxon>Tracheophyta</taxon>
        <taxon>Spermatophyta</taxon>
        <taxon>Magnoliopsida</taxon>
        <taxon>eudicotyledons</taxon>
        <taxon>Gunneridae</taxon>
        <taxon>Pentapetalae</taxon>
        <taxon>rosids</taxon>
        <taxon>fabids</taxon>
        <taxon>Fabales</taxon>
        <taxon>Fabaceae</taxon>
        <taxon>Papilionoideae</taxon>
        <taxon>50 kb inversion clade</taxon>
        <taxon>genistoids sensu lato</taxon>
        <taxon>core genistoids</taxon>
        <taxon>Genisteae</taxon>
        <taxon>Lupinus</taxon>
    </lineage>
</organism>
<protein>
    <recommendedName>
        <fullName evidence="3">Reverse transcriptase domain-containing protein</fullName>
    </recommendedName>
</protein>